<evidence type="ECO:0000313" key="2">
    <source>
        <dbReference type="Proteomes" id="UP000029227"/>
    </source>
</evidence>
<name>A0A090QJG1_9GAMM</name>
<dbReference type="eggNOG" id="COG0514">
    <property type="taxonomic scope" value="Bacteria"/>
</dbReference>
<keyword evidence="1" id="KW-0547">Nucleotide-binding</keyword>
<keyword evidence="1" id="KW-0067">ATP-binding</keyword>
<dbReference type="AlphaFoldDB" id="A0A090QJG1"/>
<dbReference type="GO" id="GO:0004386">
    <property type="term" value="F:helicase activity"/>
    <property type="evidence" value="ECO:0007669"/>
    <property type="project" value="UniProtKB-KW"/>
</dbReference>
<keyword evidence="1" id="KW-0378">Hydrolase</keyword>
<organism evidence="1 2">
    <name type="scientific">Photobacterium aphoticum</name>
    <dbReference type="NCBI Taxonomy" id="754436"/>
    <lineage>
        <taxon>Bacteria</taxon>
        <taxon>Pseudomonadati</taxon>
        <taxon>Pseudomonadota</taxon>
        <taxon>Gammaproteobacteria</taxon>
        <taxon>Vibrionales</taxon>
        <taxon>Vibrionaceae</taxon>
        <taxon>Photobacterium</taxon>
    </lineage>
</organism>
<evidence type="ECO:0000313" key="1">
    <source>
        <dbReference type="EMBL" id="GAL02393.1"/>
    </source>
</evidence>
<sequence length="70" mass="7739">MLKAWVDPFIAACPAMPSAAAITRFLCGMATPLHTQIKARQLSGFGKMEAYPFQMIAEQISQLYPHVVKD</sequence>
<keyword evidence="1" id="KW-0347">Helicase</keyword>
<dbReference type="STRING" id="754436.JCM19237_5286"/>
<gene>
    <name evidence="1" type="ORF">JCM19237_5286</name>
</gene>
<comment type="caution">
    <text evidence="1">The sequence shown here is derived from an EMBL/GenBank/DDBJ whole genome shotgun (WGS) entry which is preliminary data.</text>
</comment>
<accession>A0A090QJG1</accession>
<dbReference type="Proteomes" id="UP000029227">
    <property type="component" value="Unassembled WGS sequence"/>
</dbReference>
<reference evidence="1 2" key="1">
    <citation type="journal article" date="2014" name="Genome Announc.">
        <title>Draft Genome Sequences of Two Vibrionaceae Species, Vibrio ponticus C121 and Photobacterium aphoticum C119, Isolated as Coral Reef Microbiota.</title>
        <authorList>
            <person name="Al-saari N."/>
            <person name="Meirelles P.M."/>
            <person name="Mino S."/>
            <person name="Suda W."/>
            <person name="Oshima K."/>
            <person name="Hattori M."/>
            <person name="Ohkuma M."/>
            <person name="Thompson F.L."/>
            <person name="Gomez-Gil B."/>
            <person name="Sawabe T."/>
            <person name="Sawabe T."/>
        </authorList>
    </citation>
    <scope>NUCLEOTIDE SEQUENCE [LARGE SCALE GENOMIC DNA]</scope>
    <source>
        <strain evidence="1 2">JCM 19237</strain>
    </source>
</reference>
<dbReference type="EMBL" id="BBMN01000001">
    <property type="protein sequence ID" value="GAL02393.1"/>
    <property type="molecule type" value="Genomic_DNA"/>
</dbReference>
<protein>
    <submittedName>
        <fullName evidence="1">ATP-dependent DNA helicase RecS</fullName>
    </submittedName>
</protein>
<proteinExistence type="predicted"/>